<reference evidence="11 12" key="1">
    <citation type="submission" date="2016-10" db="EMBL/GenBank/DDBJ databases">
        <authorList>
            <person name="de Groot N.N."/>
        </authorList>
    </citation>
    <scope>NUCLEOTIDE SEQUENCE [LARGE SCALE GENOMIC DNA]</scope>
    <source>
        <strain evidence="11 12">ML2</strain>
    </source>
</reference>
<accession>A0A1I5BCU7</accession>
<dbReference type="Pfam" id="PF04205">
    <property type="entry name" value="FMN_bind"/>
    <property type="match status" value="1"/>
</dbReference>
<evidence type="ECO:0000313" key="11">
    <source>
        <dbReference type="EMBL" id="SFN72558.1"/>
    </source>
</evidence>
<keyword evidence="3" id="KW-0285">Flavoprotein</keyword>
<name>A0A1I5BCU7_9CLOT</name>
<feature type="transmembrane region" description="Helical" evidence="9">
    <location>
        <begin position="278"/>
        <end position="296"/>
    </location>
</feature>
<feature type="transmembrane region" description="Helical" evidence="9">
    <location>
        <begin position="21"/>
        <end position="42"/>
    </location>
</feature>
<dbReference type="EMBL" id="FOVK01000004">
    <property type="protein sequence ID" value="SFN72558.1"/>
    <property type="molecule type" value="Genomic_DNA"/>
</dbReference>
<evidence type="ECO:0000256" key="3">
    <source>
        <dbReference type="ARBA" id="ARBA00022630"/>
    </source>
</evidence>
<keyword evidence="6" id="KW-1278">Translocase</keyword>
<dbReference type="GO" id="GO:0005886">
    <property type="term" value="C:plasma membrane"/>
    <property type="evidence" value="ECO:0007669"/>
    <property type="project" value="TreeGrafter"/>
</dbReference>
<dbReference type="GO" id="GO:0010181">
    <property type="term" value="F:FMN binding"/>
    <property type="evidence" value="ECO:0007669"/>
    <property type="project" value="InterPro"/>
</dbReference>
<keyword evidence="7 9" id="KW-1133">Transmembrane helix</keyword>
<feature type="transmembrane region" description="Helical" evidence="9">
    <location>
        <begin position="192"/>
        <end position="212"/>
    </location>
</feature>
<dbReference type="OrthoDB" id="9776359at2"/>
<evidence type="ECO:0000256" key="6">
    <source>
        <dbReference type="ARBA" id="ARBA00022967"/>
    </source>
</evidence>
<feature type="transmembrane region" description="Helical" evidence="9">
    <location>
        <begin position="48"/>
        <end position="74"/>
    </location>
</feature>
<evidence type="ECO:0000313" key="12">
    <source>
        <dbReference type="Proteomes" id="UP000181899"/>
    </source>
</evidence>
<evidence type="ECO:0000256" key="7">
    <source>
        <dbReference type="ARBA" id="ARBA00022989"/>
    </source>
</evidence>
<sequence>MKFLTKVSPNNRDKDHSTQGVMAELSVGLLVVFIFSMVFYFQEYGMDYVIHGVLLMVTAIVVALLTEAVFALATKKNIVKHMKSSFPLVTAIILVLTVPISTTYFAIGVASFFAIFVGKLIFGGFGHNIFNPAGVGRAVIFASLMGSTVADVTTSATPVSSIANAGWLIKDAAVAEKFLDQFGGLTNLLLGWYPGAIGETSALLILLVGAYLAYRKVLDWKVPAVYIGSVFVFTTIIALVNGVGMWYPMFHVLAGGLVFGAVFMATDPVTNPTTISGRIIYAIGLAALTVIIRLQASLPGGVVFAILIMNMVSPLIDKLTDGWSIYSVKKYTVSIAVTFAAGILLTFMAGNGLEPKAIEFPREGGGLGIFTDSQDNLPEVLEQSEEGSVVTFVLSAPGYYAIQSGGEPNKIEVKINKDTNTVESVAIVSVNDTPGLGDRIDDPAFLDQFKGISFEDKNAGVDAISGATISSTSVTKAVRIAFETLNK</sequence>
<dbReference type="eggNOG" id="COG4659">
    <property type="taxonomic scope" value="Bacteria"/>
</dbReference>
<dbReference type="GO" id="GO:0055085">
    <property type="term" value="P:transmembrane transport"/>
    <property type="evidence" value="ECO:0007669"/>
    <property type="project" value="InterPro"/>
</dbReference>
<dbReference type="Proteomes" id="UP000181899">
    <property type="component" value="Unassembled WGS sequence"/>
</dbReference>
<keyword evidence="12" id="KW-1185">Reference proteome</keyword>
<feature type="domain" description="FMN-binding" evidence="10">
    <location>
        <begin position="403"/>
        <end position="485"/>
    </location>
</feature>
<dbReference type="Pfam" id="PF03116">
    <property type="entry name" value="NQR2_RnfD_RnfE"/>
    <property type="match status" value="1"/>
</dbReference>
<keyword evidence="8 9" id="KW-0472">Membrane</keyword>
<dbReference type="eggNOG" id="COG4658">
    <property type="taxonomic scope" value="Bacteria"/>
</dbReference>
<dbReference type="PANTHER" id="PTHR30578">
    <property type="entry name" value="ELECTRON TRANSPORT COMPLEX PROTEIN RNFD"/>
    <property type="match status" value="1"/>
</dbReference>
<keyword evidence="1" id="KW-0813">Transport</keyword>
<evidence type="ECO:0000256" key="4">
    <source>
        <dbReference type="ARBA" id="ARBA00022643"/>
    </source>
</evidence>
<feature type="transmembrane region" description="Helical" evidence="9">
    <location>
        <begin position="86"/>
        <end position="117"/>
    </location>
</feature>
<gene>
    <name evidence="11" type="ORF">SAMN04488695_104145</name>
</gene>
<feature type="transmembrane region" description="Helical" evidence="9">
    <location>
        <begin position="331"/>
        <end position="350"/>
    </location>
</feature>
<keyword evidence="2" id="KW-0597">Phosphoprotein</keyword>
<dbReference type="STRING" id="398199.SAMN05421804_10762"/>
<evidence type="ECO:0000259" key="10">
    <source>
        <dbReference type="SMART" id="SM00900"/>
    </source>
</evidence>
<dbReference type="InterPro" id="IPR007329">
    <property type="entry name" value="FMN-bd"/>
</dbReference>
<proteinExistence type="predicted"/>
<keyword evidence="4" id="KW-0288">FMN</keyword>
<evidence type="ECO:0000256" key="8">
    <source>
        <dbReference type="ARBA" id="ARBA00023136"/>
    </source>
</evidence>
<protein>
    <submittedName>
        <fullName evidence="11">Electron transport complex protein RnfD</fullName>
    </submittedName>
</protein>
<dbReference type="PANTHER" id="PTHR30578:SF0">
    <property type="entry name" value="ION-TRANSLOCATING OXIDOREDUCTASE COMPLEX SUBUNIT D"/>
    <property type="match status" value="1"/>
</dbReference>
<dbReference type="InterPro" id="IPR004338">
    <property type="entry name" value="NqrB/RnfD"/>
</dbReference>
<feature type="transmembrane region" description="Helical" evidence="9">
    <location>
        <begin position="302"/>
        <end position="319"/>
    </location>
</feature>
<keyword evidence="5 9" id="KW-0812">Transmembrane</keyword>
<evidence type="ECO:0000256" key="9">
    <source>
        <dbReference type="SAM" id="Phobius"/>
    </source>
</evidence>
<organism evidence="11 12">
    <name type="scientific">Proteiniclasticum ruminis</name>
    <dbReference type="NCBI Taxonomy" id="398199"/>
    <lineage>
        <taxon>Bacteria</taxon>
        <taxon>Bacillati</taxon>
        <taxon>Bacillota</taxon>
        <taxon>Clostridia</taxon>
        <taxon>Eubacteriales</taxon>
        <taxon>Clostridiaceae</taxon>
        <taxon>Proteiniclasticum</taxon>
    </lineage>
</organism>
<evidence type="ECO:0000256" key="2">
    <source>
        <dbReference type="ARBA" id="ARBA00022553"/>
    </source>
</evidence>
<dbReference type="RefSeq" id="WP_074911887.1">
    <property type="nucleotide sequence ID" value="NZ_FOVK01000004.1"/>
</dbReference>
<dbReference type="SMART" id="SM00900">
    <property type="entry name" value="FMN_bind"/>
    <property type="match status" value="1"/>
</dbReference>
<evidence type="ECO:0000256" key="1">
    <source>
        <dbReference type="ARBA" id="ARBA00022448"/>
    </source>
</evidence>
<dbReference type="AlphaFoldDB" id="A0A1I5BCU7"/>
<feature type="transmembrane region" description="Helical" evidence="9">
    <location>
        <begin position="224"/>
        <end position="243"/>
    </location>
</feature>
<evidence type="ECO:0000256" key="5">
    <source>
        <dbReference type="ARBA" id="ARBA00022692"/>
    </source>
</evidence>